<sequence>MSEETEETNLEEIIDLIELLLINDPLDAQEYIEIDNYINIEEDLTTNNIVDLVNRQDKYELEEEQNEVVVKISDVIVELDN</sequence>
<dbReference type="Proteomes" id="UP000789759">
    <property type="component" value="Unassembled WGS sequence"/>
</dbReference>
<keyword evidence="2" id="KW-1185">Reference proteome</keyword>
<name>A0A9N9GRF3_9GLOM</name>
<protein>
    <submittedName>
        <fullName evidence="1">24618_t:CDS:1</fullName>
    </submittedName>
</protein>
<accession>A0A9N9GRF3</accession>
<comment type="caution">
    <text evidence="1">The sequence shown here is derived from an EMBL/GenBank/DDBJ whole genome shotgun (WGS) entry which is preliminary data.</text>
</comment>
<reference evidence="1" key="1">
    <citation type="submission" date="2021-06" db="EMBL/GenBank/DDBJ databases">
        <authorList>
            <person name="Kallberg Y."/>
            <person name="Tangrot J."/>
            <person name="Rosling A."/>
        </authorList>
    </citation>
    <scope>NUCLEOTIDE SEQUENCE</scope>
    <source>
        <strain evidence="1">FL966</strain>
    </source>
</reference>
<feature type="non-terminal residue" evidence="1">
    <location>
        <position position="81"/>
    </location>
</feature>
<evidence type="ECO:0000313" key="2">
    <source>
        <dbReference type="Proteomes" id="UP000789759"/>
    </source>
</evidence>
<evidence type="ECO:0000313" key="1">
    <source>
        <dbReference type="EMBL" id="CAG8624461.1"/>
    </source>
</evidence>
<organism evidence="1 2">
    <name type="scientific">Cetraspora pellucida</name>
    <dbReference type="NCBI Taxonomy" id="1433469"/>
    <lineage>
        <taxon>Eukaryota</taxon>
        <taxon>Fungi</taxon>
        <taxon>Fungi incertae sedis</taxon>
        <taxon>Mucoromycota</taxon>
        <taxon>Glomeromycotina</taxon>
        <taxon>Glomeromycetes</taxon>
        <taxon>Diversisporales</taxon>
        <taxon>Gigasporaceae</taxon>
        <taxon>Cetraspora</taxon>
    </lineage>
</organism>
<gene>
    <name evidence="1" type="ORF">CPELLU_LOCUS8088</name>
</gene>
<dbReference type="EMBL" id="CAJVQA010005614">
    <property type="protein sequence ID" value="CAG8624461.1"/>
    <property type="molecule type" value="Genomic_DNA"/>
</dbReference>
<proteinExistence type="predicted"/>
<dbReference type="AlphaFoldDB" id="A0A9N9GRF3"/>